<keyword evidence="1" id="KW-0472">Membrane</keyword>
<organism evidence="3 4">
    <name type="scientific">Aphidius gifuensis</name>
    <name type="common">Parasitoid wasp</name>
    <dbReference type="NCBI Taxonomy" id="684658"/>
    <lineage>
        <taxon>Eukaryota</taxon>
        <taxon>Metazoa</taxon>
        <taxon>Ecdysozoa</taxon>
        <taxon>Arthropoda</taxon>
        <taxon>Hexapoda</taxon>
        <taxon>Insecta</taxon>
        <taxon>Pterygota</taxon>
        <taxon>Neoptera</taxon>
        <taxon>Endopterygota</taxon>
        <taxon>Hymenoptera</taxon>
        <taxon>Apocrita</taxon>
        <taxon>Ichneumonoidea</taxon>
        <taxon>Braconidae</taxon>
        <taxon>Aphidiinae</taxon>
        <taxon>Aphidius</taxon>
    </lineage>
</organism>
<keyword evidence="1" id="KW-0812">Transmembrane</keyword>
<feature type="signal peptide" evidence="2">
    <location>
        <begin position="1"/>
        <end position="20"/>
    </location>
</feature>
<dbReference type="Proteomes" id="UP000639338">
    <property type="component" value="Unassembled WGS sequence"/>
</dbReference>
<feature type="chain" id="PRO_5032578311" evidence="2">
    <location>
        <begin position="21"/>
        <end position="295"/>
    </location>
</feature>
<keyword evidence="1" id="KW-1133">Transmembrane helix</keyword>
<gene>
    <name evidence="3" type="ORF">HCN44_001494</name>
</gene>
<proteinExistence type="predicted"/>
<evidence type="ECO:0000256" key="2">
    <source>
        <dbReference type="SAM" id="SignalP"/>
    </source>
</evidence>
<keyword evidence="2" id="KW-0732">Signal</keyword>
<dbReference type="Gene3D" id="2.120.10.30">
    <property type="entry name" value="TolB, C-terminal domain"/>
    <property type="match status" value="1"/>
</dbReference>
<dbReference type="SUPFAM" id="SSF63825">
    <property type="entry name" value="YWTD domain"/>
    <property type="match status" value="1"/>
</dbReference>
<dbReference type="EMBL" id="JACMRX010000003">
    <property type="protein sequence ID" value="KAF7992169.1"/>
    <property type="molecule type" value="Genomic_DNA"/>
</dbReference>
<accession>A0A834XVZ0</accession>
<evidence type="ECO:0000313" key="3">
    <source>
        <dbReference type="EMBL" id="KAF7992169.1"/>
    </source>
</evidence>
<feature type="transmembrane region" description="Helical" evidence="1">
    <location>
        <begin position="272"/>
        <end position="290"/>
    </location>
</feature>
<name>A0A834XVZ0_APHGI</name>
<keyword evidence="4" id="KW-1185">Reference proteome</keyword>
<evidence type="ECO:0000313" key="4">
    <source>
        <dbReference type="Proteomes" id="UP000639338"/>
    </source>
</evidence>
<comment type="caution">
    <text evidence="3">The sequence shown here is derived from an EMBL/GenBank/DDBJ whole genome shotgun (WGS) entry which is preliminary data.</text>
</comment>
<protein>
    <submittedName>
        <fullName evidence="3">Uncharacterized protein</fullName>
    </submittedName>
</protein>
<reference evidence="3 4" key="1">
    <citation type="submission" date="2020-08" db="EMBL/GenBank/DDBJ databases">
        <title>Aphidius gifuensis genome sequencing and assembly.</title>
        <authorList>
            <person name="Du Z."/>
        </authorList>
    </citation>
    <scope>NUCLEOTIDE SEQUENCE [LARGE SCALE GENOMIC DNA]</scope>
    <source>
        <strain evidence="3">YNYX2018</strain>
        <tissue evidence="3">Adults</tissue>
    </source>
</reference>
<dbReference type="InterPro" id="IPR011042">
    <property type="entry name" value="6-blade_b-propeller_TolB-like"/>
</dbReference>
<evidence type="ECO:0000256" key="1">
    <source>
        <dbReference type="SAM" id="Phobius"/>
    </source>
</evidence>
<sequence>MGNPIVICVTIIFCLTVVTGLEDAGRKIFDKNIETDQQKNNENESTNSTDYFIFMTPDKILRRPYFSKYASLSEIKITNSPNFTQNLTNDKYNAEFLSDCSNKRIYILKKPISQEDYGSDLDVIEYDDSKKFTRINSVSKMFDEAKSLSLDWTTGNIFWTEKTEGNKSSIKFTNKLFEEPQYIIQPTDEILINNIRVYPKLKQIIFSDGGNIWYTSTFPNSTAELLFSSTMREQINRFEIDYALDKLCFTSIYTLNCISINSRSRRIERQSVLGNIAGLSVLNGTFYWLAQEKSE</sequence>
<dbReference type="AlphaFoldDB" id="A0A834XVZ0"/>